<keyword evidence="8" id="KW-0560">Oxidoreductase</keyword>
<dbReference type="AlphaFoldDB" id="A0AA36CSG0"/>
<keyword evidence="9" id="KW-0408">Iron</keyword>
<dbReference type="InterPro" id="IPR002908">
    <property type="entry name" value="Frataxin/CyaY"/>
</dbReference>
<dbReference type="PANTHER" id="PTHR16821:SF2">
    <property type="entry name" value="FRATAXIN, MITOCHONDRIAL"/>
    <property type="match status" value="1"/>
</dbReference>
<proteinExistence type="inferred from homology"/>
<gene>
    <name evidence="13" type="ORF">MSPICULIGERA_LOCUS11541</name>
</gene>
<dbReference type="GO" id="GO:0016226">
    <property type="term" value="P:iron-sulfur cluster assembly"/>
    <property type="evidence" value="ECO:0007669"/>
    <property type="project" value="InterPro"/>
</dbReference>
<keyword evidence="6" id="KW-0410">Iron transport</keyword>
<dbReference type="Pfam" id="PF01491">
    <property type="entry name" value="Frataxin_Cyay"/>
    <property type="match status" value="1"/>
</dbReference>
<evidence type="ECO:0000313" key="13">
    <source>
        <dbReference type="EMBL" id="CAJ0573173.1"/>
    </source>
</evidence>
<dbReference type="InterPro" id="IPR017789">
    <property type="entry name" value="Frataxin"/>
</dbReference>
<comment type="similarity">
    <text evidence="2">Belongs to the frataxin family.</text>
</comment>
<evidence type="ECO:0000256" key="7">
    <source>
        <dbReference type="ARBA" id="ARBA00022946"/>
    </source>
</evidence>
<evidence type="ECO:0000256" key="9">
    <source>
        <dbReference type="ARBA" id="ARBA00023004"/>
    </source>
</evidence>
<keyword evidence="10" id="KW-0406">Ion transport</keyword>
<protein>
    <recommendedName>
        <fullName evidence="3">ferroxidase</fullName>
        <ecNumber evidence="3">1.16.3.1</ecNumber>
    </recommendedName>
</protein>
<evidence type="ECO:0000256" key="10">
    <source>
        <dbReference type="ARBA" id="ARBA00023065"/>
    </source>
</evidence>
<evidence type="ECO:0000256" key="12">
    <source>
        <dbReference type="ARBA" id="ARBA00047990"/>
    </source>
</evidence>
<dbReference type="GO" id="GO:0005739">
    <property type="term" value="C:mitochondrion"/>
    <property type="evidence" value="ECO:0007669"/>
    <property type="project" value="UniProtKB-SubCell"/>
</dbReference>
<dbReference type="GO" id="GO:0004322">
    <property type="term" value="F:ferroxidase activity"/>
    <property type="evidence" value="ECO:0007669"/>
    <property type="project" value="UniProtKB-EC"/>
</dbReference>
<evidence type="ECO:0000256" key="2">
    <source>
        <dbReference type="ARBA" id="ARBA00008183"/>
    </source>
</evidence>
<keyword evidence="11" id="KW-0496">Mitochondrion</keyword>
<evidence type="ECO:0000256" key="8">
    <source>
        <dbReference type="ARBA" id="ARBA00023002"/>
    </source>
</evidence>
<evidence type="ECO:0000256" key="3">
    <source>
        <dbReference type="ARBA" id="ARBA00013107"/>
    </source>
</evidence>
<comment type="catalytic activity">
    <reaction evidence="12">
        <text>4 Fe(2+) + O2 + 4 H(+) = 4 Fe(3+) + 2 H2O</text>
        <dbReference type="Rhea" id="RHEA:11148"/>
        <dbReference type="ChEBI" id="CHEBI:15377"/>
        <dbReference type="ChEBI" id="CHEBI:15378"/>
        <dbReference type="ChEBI" id="CHEBI:15379"/>
        <dbReference type="ChEBI" id="CHEBI:29033"/>
        <dbReference type="ChEBI" id="CHEBI:29034"/>
        <dbReference type="EC" id="1.16.3.1"/>
    </reaction>
</comment>
<comment type="caution">
    <text evidence="13">The sequence shown here is derived from an EMBL/GenBank/DDBJ whole genome shotgun (WGS) entry which is preliminary data.</text>
</comment>
<dbReference type="EC" id="1.16.3.1" evidence="3"/>
<dbReference type="GO" id="GO:0006879">
    <property type="term" value="P:intracellular iron ion homeostasis"/>
    <property type="evidence" value="ECO:0007669"/>
    <property type="project" value="UniProtKB-KW"/>
</dbReference>
<evidence type="ECO:0000313" key="14">
    <source>
        <dbReference type="Proteomes" id="UP001177023"/>
    </source>
</evidence>
<dbReference type="GO" id="GO:0008199">
    <property type="term" value="F:ferric iron binding"/>
    <property type="evidence" value="ECO:0007669"/>
    <property type="project" value="InterPro"/>
</dbReference>
<dbReference type="InterPro" id="IPR020895">
    <property type="entry name" value="Frataxin_CS"/>
</dbReference>
<dbReference type="GO" id="GO:0034986">
    <property type="term" value="F:iron chaperone activity"/>
    <property type="evidence" value="ECO:0007669"/>
    <property type="project" value="TreeGrafter"/>
</dbReference>
<reference evidence="13" key="1">
    <citation type="submission" date="2023-06" db="EMBL/GenBank/DDBJ databases">
        <authorList>
            <person name="Delattre M."/>
        </authorList>
    </citation>
    <scope>NUCLEOTIDE SEQUENCE</scope>
    <source>
        <strain evidence="13">AF72</strain>
    </source>
</reference>
<dbReference type="PANTHER" id="PTHR16821">
    <property type="entry name" value="FRATAXIN"/>
    <property type="match status" value="1"/>
</dbReference>
<keyword evidence="4" id="KW-0409">Iron storage</keyword>
<dbReference type="Gene3D" id="3.30.920.10">
    <property type="entry name" value="Frataxin/CyaY"/>
    <property type="match status" value="1"/>
</dbReference>
<dbReference type="GO" id="GO:0008198">
    <property type="term" value="F:ferrous iron binding"/>
    <property type="evidence" value="ECO:0007669"/>
    <property type="project" value="TreeGrafter"/>
</dbReference>
<feature type="non-terminal residue" evidence="13">
    <location>
        <position position="151"/>
    </location>
</feature>
<evidence type="ECO:0000256" key="11">
    <source>
        <dbReference type="ARBA" id="ARBA00023128"/>
    </source>
</evidence>
<keyword evidence="7" id="KW-0809">Transit peptide</keyword>
<dbReference type="NCBIfam" id="TIGR03422">
    <property type="entry name" value="mito_frataxin"/>
    <property type="match status" value="1"/>
</dbReference>
<dbReference type="GO" id="GO:0006826">
    <property type="term" value="P:iron ion transport"/>
    <property type="evidence" value="ECO:0007669"/>
    <property type="project" value="UniProtKB-KW"/>
</dbReference>
<keyword evidence="5" id="KW-0813">Transport</keyword>
<comment type="subcellular location">
    <subcellularLocation>
        <location evidence="1">Mitochondrion</location>
    </subcellularLocation>
</comment>
<accession>A0AA36CSG0</accession>
<dbReference type="SMART" id="SM01219">
    <property type="entry name" value="Frataxin_Cyay"/>
    <property type="match status" value="1"/>
</dbReference>
<dbReference type="PROSITE" id="PS01344">
    <property type="entry name" value="FRATAXIN_1"/>
    <property type="match status" value="1"/>
</dbReference>
<keyword evidence="14" id="KW-1185">Reference proteome</keyword>
<dbReference type="GO" id="GO:0051537">
    <property type="term" value="F:2 iron, 2 sulfur cluster binding"/>
    <property type="evidence" value="ECO:0007669"/>
    <property type="project" value="TreeGrafter"/>
</dbReference>
<dbReference type="NCBIfam" id="TIGR03421">
    <property type="entry name" value="FeS_CyaY"/>
    <property type="match status" value="1"/>
</dbReference>
<dbReference type="InterPro" id="IPR036524">
    <property type="entry name" value="Frataxin/CyaY_sf"/>
</dbReference>
<dbReference type="SUPFAM" id="SSF55387">
    <property type="entry name" value="Frataxin/Nqo15-like"/>
    <property type="match status" value="1"/>
</dbReference>
<evidence type="ECO:0000256" key="6">
    <source>
        <dbReference type="ARBA" id="ARBA00022496"/>
    </source>
</evidence>
<evidence type="ECO:0000256" key="5">
    <source>
        <dbReference type="ARBA" id="ARBA00022448"/>
    </source>
</evidence>
<organism evidence="13 14">
    <name type="scientific">Mesorhabditis spiculigera</name>
    <dbReference type="NCBI Taxonomy" id="96644"/>
    <lineage>
        <taxon>Eukaryota</taxon>
        <taxon>Metazoa</taxon>
        <taxon>Ecdysozoa</taxon>
        <taxon>Nematoda</taxon>
        <taxon>Chromadorea</taxon>
        <taxon>Rhabditida</taxon>
        <taxon>Rhabditina</taxon>
        <taxon>Rhabditomorpha</taxon>
        <taxon>Rhabditoidea</taxon>
        <taxon>Rhabditidae</taxon>
        <taxon>Mesorhabditinae</taxon>
        <taxon>Mesorhabditis</taxon>
    </lineage>
</organism>
<name>A0AA36CSG0_9BILA</name>
<dbReference type="EMBL" id="CATQJA010002614">
    <property type="protein sequence ID" value="CAJ0573173.1"/>
    <property type="molecule type" value="Genomic_DNA"/>
</dbReference>
<dbReference type="PRINTS" id="PR00904">
    <property type="entry name" value="FRATAXIN"/>
</dbReference>
<dbReference type="PROSITE" id="PS50810">
    <property type="entry name" value="FRATAXIN_2"/>
    <property type="match status" value="1"/>
</dbReference>
<evidence type="ECO:0000256" key="1">
    <source>
        <dbReference type="ARBA" id="ARBA00004173"/>
    </source>
</evidence>
<dbReference type="Proteomes" id="UP001177023">
    <property type="component" value="Unassembled WGS sequence"/>
</dbReference>
<sequence>MLLQEKKPPTGNGEASESLAQALPLISAKYLCTPSVSQREYEAHSNESLEKMYSYFDTFPEKFEVAKEYDVNCSMGVLTVVVDSKIGTYVINKQSPNQQIWLSSPCSGPKRYDLVNNRWYYSRDDETLDQLLSREFRKIYGSDDIDFSKHI</sequence>
<evidence type="ECO:0000256" key="4">
    <source>
        <dbReference type="ARBA" id="ARBA00022434"/>
    </source>
</evidence>